<dbReference type="EMBL" id="LJRO01000042">
    <property type="protein sequence ID" value="KPZ06952.1"/>
    <property type="molecule type" value="Genomic_DNA"/>
</dbReference>
<sequence>MILSHPDLDHWRLLQWDPTLSGKIDSIYVPINTKQLVFSDKSVNKKSRFLTVHLFL</sequence>
<accession>A0AA40P8P1</accession>
<name>A0AA40P8P1_9PSED</name>
<comment type="caution">
    <text evidence="1">The sequence shown here is derived from an EMBL/GenBank/DDBJ whole genome shotgun (WGS) entry which is preliminary data.</text>
</comment>
<protein>
    <submittedName>
        <fullName evidence="1">ABC transporter</fullName>
    </submittedName>
</protein>
<dbReference type="AlphaFoldDB" id="A0AA40P8P1"/>
<proteinExistence type="predicted"/>
<dbReference type="Proteomes" id="UP000050523">
    <property type="component" value="Unassembled WGS sequence"/>
</dbReference>
<reference evidence="1 2" key="1">
    <citation type="submission" date="2015-09" db="EMBL/GenBank/DDBJ databases">
        <title>Genome announcement of multiple Pseudomonas syringae strains.</title>
        <authorList>
            <person name="Thakur S."/>
            <person name="Wang P.W."/>
            <person name="Gong Y."/>
            <person name="Weir B.S."/>
            <person name="Guttman D.S."/>
        </authorList>
    </citation>
    <scope>NUCLEOTIDE SEQUENCE [LARGE SCALE GENOMIC DNA]</scope>
    <source>
        <strain evidence="1 2">ICMP9151</strain>
    </source>
</reference>
<evidence type="ECO:0000313" key="1">
    <source>
        <dbReference type="EMBL" id="KPZ06952.1"/>
    </source>
</evidence>
<gene>
    <name evidence="1" type="ORF">ALO43_200494</name>
</gene>
<evidence type="ECO:0000313" key="2">
    <source>
        <dbReference type="Proteomes" id="UP000050523"/>
    </source>
</evidence>
<organism evidence="1 2">
    <name type="scientific">Pseudomonas tremae</name>
    <dbReference type="NCBI Taxonomy" id="200454"/>
    <lineage>
        <taxon>Bacteria</taxon>
        <taxon>Pseudomonadati</taxon>
        <taxon>Pseudomonadota</taxon>
        <taxon>Gammaproteobacteria</taxon>
        <taxon>Pseudomonadales</taxon>
        <taxon>Pseudomonadaceae</taxon>
        <taxon>Pseudomonas</taxon>
    </lineage>
</organism>